<sequence length="477" mass="56330">MDKAIINYEHSLEFPKEYVALDIEATSNANYNFLIEISAYKVKNGDIIDSLNTIVKPPIHRRLKYKRSKVSSHILHNGEKIYYVDAFIEKLTGIDNNMIYNGLEEKKAIKKLEKFIGNLTIIGHGVNNDLAILDQAYLRVLKYPLKNNFIDTFTLALFLDNIEYSLSRLCDKYSIVNENVHRAYSDSLCTYKCYEELIKEINYKFHNHKESLFAEWMQDRKLKSIKILKNKTMKNINSKNWSNLLDSFLDKSFKEDNFLNKNIYFDIELEQKKFKDIKNILKKYNCTINRKLNISTNFLICDLDSKSFLDDSIQQVIKMNKSGKNIKILDIRLLKNILFNIFNLDTDNSNESIINNKIQISNLNNDNYTFTEDKTNNSASNNQLDKFNQDDFFTKKRIYFYNKLQDVCTKEYIEKLKDLDAIICNEFDRHIDYIIVGESKEKNIFIESEICDHLIFYLSLGYNIKLINEQNFLKHFI</sequence>
<reference evidence="2" key="1">
    <citation type="submission" date="2022-12" db="EMBL/GenBank/DDBJ databases">
        <title>Peptostreptococcus.</title>
        <authorList>
            <person name="Lee S.H."/>
        </authorList>
    </citation>
    <scope>NUCLEOTIDE SEQUENCE</scope>
    <source>
        <strain evidence="2">CBA3647</strain>
    </source>
</reference>
<evidence type="ECO:0000259" key="1">
    <source>
        <dbReference type="SMART" id="SM00479"/>
    </source>
</evidence>
<feature type="domain" description="Exonuclease" evidence="1">
    <location>
        <begin position="17"/>
        <end position="203"/>
    </location>
</feature>
<name>A0ABY7JTL0_9FIRM</name>
<protein>
    <submittedName>
        <fullName evidence="2">3'-5' exonuclease</fullName>
    </submittedName>
</protein>
<keyword evidence="2" id="KW-0378">Hydrolase</keyword>
<dbReference type="Gene3D" id="3.30.420.10">
    <property type="entry name" value="Ribonuclease H-like superfamily/Ribonuclease H"/>
    <property type="match status" value="1"/>
</dbReference>
<dbReference type="CDD" id="cd06127">
    <property type="entry name" value="DEDDh"/>
    <property type="match status" value="1"/>
</dbReference>
<dbReference type="InterPro" id="IPR013520">
    <property type="entry name" value="Ribonucl_H"/>
</dbReference>
<dbReference type="InterPro" id="IPR036397">
    <property type="entry name" value="RNaseH_sf"/>
</dbReference>
<accession>A0ABY7JTL0</accession>
<dbReference type="Proteomes" id="UP001164187">
    <property type="component" value="Chromosome"/>
</dbReference>
<proteinExistence type="predicted"/>
<dbReference type="PANTHER" id="PTHR30231:SF41">
    <property type="entry name" value="DNA POLYMERASE III SUBUNIT EPSILON"/>
    <property type="match status" value="1"/>
</dbReference>
<dbReference type="RefSeq" id="WP_269312507.1">
    <property type="nucleotide sequence ID" value="NZ_CP114052.1"/>
</dbReference>
<dbReference type="SMART" id="SM00479">
    <property type="entry name" value="EXOIII"/>
    <property type="match status" value="1"/>
</dbReference>
<dbReference type="EMBL" id="CP114052">
    <property type="protein sequence ID" value="WAW15826.1"/>
    <property type="molecule type" value="Genomic_DNA"/>
</dbReference>
<dbReference type="InterPro" id="IPR012337">
    <property type="entry name" value="RNaseH-like_sf"/>
</dbReference>
<evidence type="ECO:0000313" key="2">
    <source>
        <dbReference type="EMBL" id="WAW15826.1"/>
    </source>
</evidence>
<evidence type="ECO:0000313" key="3">
    <source>
        <dbReference type="Proteomes" id="UP001164187"/>
    </source>
</evidence>
<dbReference type="Pfam" id="PF00929">
    <property type="entry name" value="RNase_T"/>
    <property type="match status" value="1"/>
</dbReference>
<keyword evidence="3" id="KW-1185">Reference proteome</keyword>
<keyword evidence="2" id="KW-0540">Nuclease</keyword>
<gene>
    <name evidence="2" type="ORF">O0R46_05060</name>
</gene>
<dbReference type="SUPFAM" id="SSF53098">
    <property type="entry name" value="Ribonuclease H-like"/>
    <property type="match status" value="1"/>
</dbReference>
<keyword evidence="2" id="KW-0269">Exonuclease</keyword>
<organism evidence="2 3">
    <name type="scientific">Peptostreptococcus equinus</name>
    <dbReference type="NCBI Taxonomy" id="3003601"/>
    <lineage>
        <taxon>Bacteria</taxon>
        <taxon>Bacillati</taxon>
        <taxon>Bacillota</taxon>
        <taxon>Clostridia</taxon>
        <taxon>Peptostreptococcales</taxon>
        <taxon>Peptostreptococcaceae</taxon>
        <taxon>Peptostreptococcus</taxon>
    </lineage>
</organism>
<dbReference type="GO" id="GO:0004527">
    <property type="term" value="F:exonuclease activity"/>
    <property type="evidence" value="ECO:0007669"/>
    <property type="project" value="UniProtKB-KW"/>
</dbReference>
<dbReference type="PANTHER" id="PTHR30231">
    <property type="entry name" value="DNA POLYMERASE III SUBUNIT EPSILON"/>
    <property type="match status" value="1"/>
</dbReference>